<evidence type="ECO:0000313" key="8">
    <source>
        <dbReference type="Proteomes" id="UP001434883"/>
    </source>
</evidence>
<dbReference type="Gene3D" id="4.10.830.40">
    <property type="match status" value="1"/>
</dbReference>
<dbReference type="InterPro" id="IPR013083">
    <property type="entry name" value="Znf_RING/FYVE/PHD"/>
</dbReference>
<proteinExistence type="predicted"/>
<comment type="caution">
    <text evidence="7">The sequence shown here is derived from an EMBL/GenBank/DDBJ whole genome shotgun (WGS) entry which is preliminary data.</text>
</comment>
<keyword evidence="5" id="KW-0175">Coiled coil</keyword>
<reference evidence="7 8" key="1">
    <citation type="submission" date="2021-06" db="EMBL/GenBank/DDBJ databases">
        <authorList>
            <person name="Palmer J.M."/>
        </authorList>
    </citation>
    <scope>NUCLEOTIDE SEQUENCE [LARGE SCALE GENOMIC DNA]</scope>
    <source>
        <strain evidence="7 8">XC_2019</strain>
        <tissue evidence="7">Muscle</tissue>
    </source>
</reference>
<protein>
    <recommendedName>
        <fullName evidence="6">RING-type domain-containing protein</fullName>
    </recommendedName>
</protein>
<dbReference type="PANTHER" id="PTHR25465">
    <property type="entry name" value="B-BOX DOMAIN CONTAINING"/>
    <property type="match status" value="1"/>
</dbReference>
<dbReference type="Gene3D" id="3.30.160.60">
    <property type="entry name" value="Classic Zinc Finger"/>
    <property type="match status" value="1"/>
</dbReference>
<accession>A0ABV0RMJ3</accession>
<evidence type="ECO:0000256" key="5">
    <source>
        <dbReference type="SAM" id="Coils"/>
    </source>
</evidence>
<keyword evidence="1" id="KW-0479">Metal-binding</keyword>
<sequence>MADVEEGEFSLMSLEDELTCSICLSTFDCPVTIPCGHNFCQDCLLSSWTDSYSCPQCRTLFETRPELKKNTVLSTVAETFRVRSSKSEGGLFEEEEKTKNVVRCDTCMEADAAQTCLTCMASFCEEHLRPHRENPIFRPHQLTDPVGDLSEHICTDHHKLMEHFCTDHGRMICSVCLQQVHKGCSFMSPEEQRHLKERKMALVAVYQQIREMLAQDERVAQHEVDCELEAGQAKLRDLTKKFNDNRERMKKAREEIDHLLSQAQTPAFLQVGINTLSLLVIQLRYSSLNHTIIGKKP</sequence>
<keyword evidence="3" id="KW-0862">Zinc</keyword>
<name>A0ABV0RMJ3_9TELE</name>
<evidence type="ECO:0000313" key="7">
    <source>
        <dbReference type="EMBL" id="MEQ2209419.1"/>
    </source>
</evidence>
<feature type="coiled-coil region" evidence="5">
    <location>
        <begin position="235"/>
        <end position="262"/>
    </location>
</feature>
<dbReference type="EMBL" id="JAHRIN010051304">
    <property type="protein sequence ID" value="MEQ2209419.1"/>
    <property type="molecule type" value="Genomic_DNA"/>
</dbReference>
<dbReference type="PROSITE" id="PS00518">
    <property type="entry name" value="ZF_RING_1"/>
    <property type="match status" value="1"/>
</dbReference>
<evidence type="ECO:0000259" key="6">
    <source>
        <dbReference type="PROSITE" id="PS50089"/>
    </source>
</evidence>
<evidence type="ECO:0000256" key="3">
    <source>
        <dbReference type="ARBA" id="ARBA00022833"/>
    </source>
</evidence>
<dbReference type="InterPro" id="IPR001841">
    <property type="entry name" value="Znf_RING"/>
</dbReference>
<dbReference type="SMART" id="SM00184">
    <property type="entry name" value="RING"/>
    <property type="match status" value="1"/>
</dbReference>
<dbReference type="SUPFAM" id="SSF57845">
    <property type="entry name" value="B-box zinc-binding domain"/>
    <property type="match status" value="1"/>
</dbReference>
<evidence type="ECO:0000256" key="4">
    <source>
        <dbReference type="PROSITE-ProRule" id="PRU00175"/>
    </source>
</evidence>
<dbReference type="InterPro" id="IPR017907">
    <property type="entry name" value="Znf_RING_CS"/>
</dbReference>
<dbReference type="PROSITE" id="PS50089">
    <property type="entry name" value="ZF_RING_2"/>
    <property type="match status" value="1"/>
</dbReference>
<keyword evidence="2 4" id="KW-0863">Zinc-finger</keyword>
<organism evidence="7 8">
    <name type="scientific">Xenoophorus captivus</name>
    <dbReference type="NCBI Taxonomy" id="1517983"/>
    <lineage>
        <taxon>Eukaryota</taxon>
        <taxon>Metazoa</taxon>
        <taxon>Chordata</taxon>
        <taxon>Craniata</taxon>
        <taxon>Vertebrata</taxon>
        <taxon>Euteleostomi</taxon>
        <taxon>Actinopterygii</taxon>
        <taxon>Neopterygii</taxon>
        <taxon>Teleostei</taxon>
        <taxon>Neoteleostei</taxon>
        <taxon>Acanthomorphata</taxon>
        <taxon>Ovalentaria</taxon>
        <taxon>Atherinomorphae</taxon>
        <taxon>Cyprinodontiformes</taxon>
        <taxon>Goodeidae</taxon>
        <taxon>Xenoophorus</taxon>
    </lineage>
</organism>
<gene>
    <name evidence="7" type="ORF">XENOCAPTIV_029874</name>
</gene>
<dbReference type="SUPFAM" id="SSF57850">
    <property type="entry name" value="RING/U-box"/>
    <property type="match status" value="1"/>
</dbReference>
<dbReference type="PANTHER" id="PTHR25465:SF77">
    <property type="entry name" value="E3 UBIQUITIN_ISG15 LIGASE TRIM25"/>
    <property type="match status" value="1"/>
</dbReference>
<dbReference type="InterPro" id="IPR051051">
    <property type="entry name" value="E3_ubiq-ligase_TRIM/RNF"/>
</dbReference>
<evidence type="ECO:0000256" key="1">
    <source>
        <dbReference type="ARBA" id="ARBA00022723"/>
    </source>
</evidence>
<dbReference type="Proteomes" id="UP001434883">
    <property type="component" value="Unassembled WGS sequence"/>
</dbReference>
<dbReference type="Gene3D" id="3.30.40.10">
    <property type="entry name" value="Zinc/RING finger domain, C3HC4 (zinc finger)"/>
    <property type="match status" value="1"/>
</dbReference>
<keyword evidence="8" id="KW-1185">Reference proteome</keyword>
<dbReference type="InterPro" id="IPR027370">
    <property type="entry name" value="Znf-RING_euk"/>
</dbReference>
<dbReference type="Pfam" id="PF13445">
    <property type="entry name" value="zf-RING_UBOX"/>
    <property type="match status" value="1"/>
</dbReference>
<feature type="domain" description="RING-type" evidence="6">
    <location>
        <begin position="20"/>
        <end position="58"/>
    </location>
</feature>
<evidence type="ECO:0000256" key="2">
    <source>
        <dbReference type="ARBA" id="ARBA00022771"/>
    </source>
</evidence>